<evidence type="ECO:0000313" key="7">
    <source>
        <dbReference type="EMBL" id="MSS17260.1"/>
    </source>
</evidence>
<dbReference type="InterPro" id="IPR051337">
    <property type="entry name" value="OPA_Antiporter"/>
</dbReference>
<dbReference type="InterPro" id="IPR036259">
    <property type="entry name" value="MFS_trans_sf"/>
</dbReference>
<dbReference type="GO" id="GO:0061513">
    <property type="term" value="F:glucose 6-phosphate:phosphate antiporter activity"/>
    <property type="evidence" value="ECO:0007669"/>
    <property type="project" value="TreeGrafter"/>
</dbReference>
<evidence type="ECO:0000256" key="3">
    <source>
        <dbReference type="ARBA" id="ARBA00022989"/>
    </source>
</evidence>
<evidence type="ECO:0000256" key="2">
    <source>
        <dbReference type="ARBA" id="ARBA00022692"/>
    </source>
</evidence>
<dbReference type="InterPro" id="IPR011701">
    <property type="entry name" value="MFS"/>
</dbReference>
<dbReference type="PANTHER" id="PTHR43826">
    <property type="entry name" value="GLUCOSE-6-PHOSPHATE EXCHANGER SLC37A4"/>
    <property type="match status" value="1"/>
</dbReference>
<organism evidence="7 8">
    <name type="scientific">Sodaliphilus pleomorphus</name>
    <dbReference type="NCBI Taxonomy" id="2606626"/>
    <lineage>
        <taxon>Bacteria</taxon>
        <taxon>Pseudomonadati</taxon>
        <taxon>Bacteroidota</taxon>
        <taxon>Bacteroidia</taxon>
        <taxon>Bacteroidales</taxon>
        <taxon>Muribaculaceae</taxon>
        <taxon>Sodaliphilus</taxon>
    </lineage>
</organism>
<dbReference type="GO" id="GO:0012505">
    <property type="term" value="C:endomembrane system"/>
    <property type="evidence" value="ECO:0007669"/>
    <property type="project" value="UniProtKB-SubCell"/>
</dbReference>
<feature type="transmembrane region" description="Helical" evidence="5">
    <location>
        <begin position="396"/>
        <end position="420"/>
    </location>
</feature>
<dbReference type="GO" id="GO:0035435">
    <property type="term" value="P:phosphate ion transmembrane transport"/>
    <property type="evidence" value="ECO:0007669"/>
    <property type="project" value="TreeGrafter"/>
</dbReference>
<dbReference type="Pfam" id="PF07690">
    <property type="entry name" value="MFS_1"/>
    <property type="match status" value="1"/>
</dbReference>
<dbReference type="SUPFAM" id="SSF103473">
    <property type="entry name" value="MFS general substrate transporter"/>
    <property type="match status" value="1"/>
</dbReference>
<evidence type="ECO:0000256" key="1">
    <source>
        <dbReference type="ARBA" id="ARBA00004127"/>
    </source>
</evidence>
<feature type="transmembrane region" description="Helical" evidence="5">
    <location>
        <begin position="337"/>
        <end position="357"/>
    </location>
</feature>
<feature type="transmembrane region" description="Helical" evidence="5">
    <location>
        <begin position="63"/>
        <end position="81"/>
    </location>
</feature>
<evidence type="ECO:0000256" key="5">
    <source>
        <dbReference type="SAM" id="Phobius"/>
    </source>
</evidence>
<evidence type="ECO:0000259" key="6">
    <source>
        <dbReference type="PROSITE" id="PS50850"/>
    </source>
</evidence>
<feature type="transmembrane region" description="Helical" evidence="5">
    <location>
        <begin position="235"/>
        <end position="258"/>
    </location>
</feature>
<keyword evidence="3 5" id="KW-1133">Transmembrane helix</keyword>
<dbReference type="RefSeq" id="WP_154327188.1">
    <property type="nucleotide sequence ID" value="NZ_CP045696.1"/>
</dbReference>
<feature type="transmembrane region" description="Helical" evidence="5">
    <location>
        <begin position="180"/>
        <end position="198"/>
    </location>
</feature>
<keyword evidence="4 5" id="KW-0472">Membrane</keyword>
<dbReference type="PIRSF" id="PIRSF002808">
    <property type="entry name" value="Hexose_phosphate_transp"/>
    <property type="match status" value="1"/>
</dbReference>
<dbReference type="Gene3D" id="1.20.1250.20">
    <property type="entry name" value="MFS general substrate transporter like domains"/>
    <property type="match status" value="2"/>
</dbReference>
<protein>
    <submittedName>
        <fullName evidence="7">MFS transporter</fullName>
    </submittedName>
</protein>
<sequence length="501" mass="54695">MSKEEEKTDVYASLGKDRKRFLSWQWKTIIVTMIGYALFYFVRKNMSVAMPGITAEYGITNKSFGWIIFAGSLVYGFSRFINGYTVDKYKGRLVMSLGLLLCAVSNFFFGAGANLSTMITGTYNGPDFINMFILIMGVTIILNQFFQGMGYPPCARILPHWIHPSQLATKMSVWNCSHSVGAALAVVVCGAIMGSLGTDMSNHPEVVKAITANLTNNDVADAATKALSYAAHYGAWKWCFWVPACLALAGAVFLFTCLRDEPKEVGLPDLPGTKLKVTESKNPKAKAKFEKVMVWTNRWVWTFCIANLFVYIVRMSILDWGPKFLTEASGLDIAKAAWTTAGFEIAGIIGTLSWGYITDHVFKGKGHHTCVVCMLGAAIFMAIFFAMVTMHVNNLLYISIVLMCAGFCIYGPQALIGIELGNQATKEASARANGIAGILGYLGSGLSGLIVGYVADAYGWAAVFGTMIVVALIGMLVLISMWKAPRDGYARANSIDYDSED</sequence>
<proteinExistence type="predicted"/>
<evidence type="ECO:0000256" key="4">
    <source>
        <dbReference type="ARBA" id="ARBA00023136"/>
    </source>
</evidence>
<dbReference type="InterPro" id="IPR020846">
    <property type="entry name" value="MFS_dom"/>
</dbReference>
<feature type="transmembrane region" description="Helical" evidence="5">
    <location>
        <begin position="432"/>
        <end position="454"/>
    </location>
</feature>
<gene>
    <name evidence="7" type="ORF">FYJ29_05715</name>
</gene>
<comment type="caution">
    <text evidence="7">The sequence shown here is derived from an EMBL/GenBank/DDBJ whole genome shotgun (WGS) entry which is preliminary data.</text>
</comment>
<comment type="subcellular location">
    <subcellularLocation>
        <location evidence="1">Endomembrane system</location>
        <topology evidence="1">Multi-pass membrane protein</topology>
    </subcellularLocation>
</comment>
<feature type="transmembrane region" description="Helical" evidence="5">
    <location>
        <begin position="128"/>
        <end position="146"/>
    </location>
</feature>
<feature type="transmembrane region" description="Helical" evidence="5">
    <location>
        <begin position="369"/>
        <end position="390"/>
    </location>
</feature>
<feature type="transmembrane region" description="Helical" evidence="5">
    <location>
        <begin position="299"/>
        <end position="317"/>
    </location>
</feature>
<dbReference type="AlphaFoldDB" id="A0A6L5XA65"/>
<reference evidence="7 8" key="1">
    <citation type="submission" date="2019-08" db="EMBL/GenBank/DDBJ databases">
        <title>In-depth cultivation of the pig gut microbiome towards novel bacterial diversity and tailored functional studies.</title>
        <authorList>
            <person name="Wylensek D."/>
            <person name="Hitch T.C.A."/>
            <person name="Clavel T."/>
        </authorList>
    </citation>
    <scope>NUCLEOTIDE SEQUENCE [LARGE SCALE GENOMIC DNA]</scope>
    <source>
        <strain evidence="7 8">Oil-RF-744-WCA-WT-10</strain>
    </source>
</reference>
<feature type="transmembrane region" description="Helical" evidence="5">
    <location>
        <begin position="93"/>
        <end position="116"/>
    </location>
</feature>
<dbReference type="Proteomes" id="UP000483362">
    <property type="component" value="Unassembled WGS sequence"/>
</dbReference>
<name>A0A6L5XA65_9BACT</name>
<dbReference type="PROSITE" id="PS50850">
    <property type="entry name" value="MFS"/>
    <property type="match status" value="1"/>
</dbReference>
<keyword evidence="2 5" id="KW-0812">Transmembrane</keyword>
<feature type="transmembrane region" description="Helical" evidence="5">
    <location>
        <begin position="21"/>
        <end position="43"/>
    </location>
</feature>
<accession>A0A6L5XA65</accession>
<dbReference type="EMBL" id="VULT01000007">
    <property type="protein sequence ID" value="MSS17260.1"/>
    <property type="molecule type" value="Genomic_DNA"/>
</dbReference>
<dbReference type="GO" id="GO:0005886">
    <property type="term" value="C:plasma membrane"/>
    <property type="evidence" value="ECO:0007669"/>
    <property type="project" value="TreeGrafter"/>
</dbReference>
<feature type="domain" description="Major facilitator superfamily (MFS) profile" evidence="6">
    <location>
        <begin position="28"/>
        <end position="486"/>
    </location>
</feature>
<dbReference type="InterPro" id="IPR000849">
    <property type="entry name" value="Sugar_P_transporter"/>
</dbReference>
<evidence type="ECO:0000313" key="8">
    <source>
        <dbReference type="Proteomes" id="UP000483362"/>
    </source>
</evidence>
<keyword evidence="8" id="KW-1185">Reference proteome</keyword>
<feature type="transmembrane region" description="Helical" evidence="5">
    <location>
        <begin position="460"/>
        <end position="482"/>
    </location>
</feature>
<dbReference type="PANTHER" id="PTHR43826:SF3">
    <property type="entry name" value="GLUCOSE-6-PHOSPHATE EXCHANGER SLC37A4"/>
    <property type="match status" value="1"/>
</dbReference>